<feature type="compositionally biased region" description="Basic and acidic residues" evidence="16">
    <location>
        <begin position="625"/>
        <end position="636"/>
    </location>
</feature>
<comment type="caution">
    <text evidence="18">The sequence shown here is derived from an EMBL/GenBank/DDBJ whole genome shotgun (WGS) entry which is preliminary data.</text>
</comment>
<evidence type="ECO:0000256" key="2">
    <source>
        <dbReference type="ARBA" id="ARBA00010044"/>
    </source>
</evidence>
<name>A0ABV9LTW3_9ALTE</name>
<keyword evidence="4 14" id="KW-0645">Protease</keyword>
<keyword evidence="9 14" id="KW-0862">Zinc</keyword>
<dbReference type="RefSeq" id="WP_382405816.1">
    <property type="nucleotide sequence ID" value="NZ_JBHSGU010000002.1"/>
</dbReference>
<dbReference type="NCBIfam" id="TIGR01241">
    <property type="entry name" value="FtsH_fam"/>
    <property type="match status" value="1"/>
</dbReference>
<evidence type="ECO:0000256" key="5">
    <source>
        <dbReference type="ARBA" id="ARBA00022692"/>
    </source>
</evidence>
<comment type="similarity">
    <text evidence="14">In the central section; belongs to the AAA ATPase family.</text>
</comment>
<evidence type="ECO:0000256" key="16">
    <source>
        <dbReference type="SAM" id="MobiDB-lite"/>
    </source>
</evidence>
<dbReference type="Pfam" id="PF01434">
    <property type="entry name" value="Peptidase_M41"/>
    <property type="match status" value="1"/>
</dbReference>
<dbReference type="CDD" id="cd19501">
    <property type="entry name" value="RecA-like_FtsH"/>
    <property type="match status" value="1"/>
</dbReference>
<evidence type="ECO:0000256" key="14">
    <source>
        <dbReference type="HAMAP-Rule" id="MF_01458"/>
    </source>
</evidence>
<keyword evidence="7 14" id="KW-0547">Nucleotide-binding</keyword>
<dbReference type="SUPFAM" id="SSF52540">
    <property type="entry name" value="P-loop containing nucleoside triphosphate hydrolases"/>
    <property type="match status" value="1"/>
</dbReference>
<evidence type="ECO:0000256" key="7">
    <source>
        <dbReference type="ARBA" id="ARBA00022741"/>
    </source>
</evidence>
<evidence type="ECO:0000313" key="18">
    <source>
        <dbReference type="EMBL" id="MFC4699083.1"/>
    </source>
</evidence>
<dbReference type="InterPro" id="IPR005936">
    <property type="entry name" value="FtsH"/>
</dbReference>
<dbReference type="PANTHER" id="PTHR23076:SF97">
    <property type="entry name" value="ATP-DEPENDENT ZINC METALLOPROTEASE YME1L1"/>
    <property type="match status" value="1"/>
</dbReference>
<keyword evidence="8 14" id="KW-0378">Hydrolase</keyword>
<comment type="similarity">
    <text evidence="15">Belongs to the AAA ATPase family.</text>
</comment>
<dbReference type="HAMAP" id="MF_01458">
    <property type="entry name" value="FtsH"/>
    <property type="match status" value="1"/>
</dbReference>
<feature type="compositionally biased region" description="Basic and acidic residues" evidence="16">
    <location>
        <begin position="601"/>
        <end position="613"/>
    </location>
</feature>
<evidence type="ECO:0000256" key="13">
    <source>
        <dbReference type="ARBA" id="ARBA00023136"/>
    </source>
</evidence>
<dbReference type="InterPro" id="IPR003960">
    <property type="entry name" value="ATPase_AAA_CS"/>
</dbReference>
<evidence type="ECO:0000256" key="3">
    <source>
        <dbReference type="ARBA" id="ARBA00022475"/>
    </source>
</evidence>
<feature type="domain" description="AAA+ ATPase" evidence="17">
    <location>
        <begin position="187"/>
        <end position="326"/>
    </location>
</feature>
<dbReference type="Gene3D" id="1.20.58.760">
    <property type="entry name" value="Peptidase M41"/>
    <property type="match status" value="1"/>
</dbReference>
<keyword evidence="10 14" id="KW-0067">ATP-binding</keyword>
<evidence type="ECO:0000256" key="4">
    <source>
        <dbReference type="ARBA" id="ARBA00022670"/>
    </source>
</evidence>
<feature type="binding site" evidence="14">
    <location>
        <begin position="195"/>
        <end position="202"/>
    </location>
    <ligand>
        <name>ATP</name>
        <dbReference type="ChEBI" id="CHEBI:30616"/>
    </ligand>
</feature>
<feature type="region of interest" description="Disordered" evidence="16">
    <location>
        <begin position="601"/>
        <end position="644"/>
    </location>
</feature>
<dbReference type="Proteomes" id="UP001595897">
    <property type="component" value="Unassembled WGS sequence"/>
</dbReference>
<dbReference type="EC" id="3.4.24.-" evidence="14"/>
<dbReference type="EMBL" id="JBHSGU010000002">
    <property type="protein sequence ID" value="MFC4699083.1"/>
    <property type="molecule type" value="Genomic_DNA"/>
</dbReference>
<reference evidence="19" key="1">
    <citation type="journal article" date="2019" name="Int. J. Syst. Evol. Microbiol.">
        <title>The Global Catalogue of Microorganisms (GCM) 10K type strain sequencing project: providing services to taxonomists for standard genome sequencing and annotation.</title>
        <authorList>
            <consortium name="The Broad Institute Genomics Platform"/>
            <consortium name="The Broad Institute Genome Sequencing Center for Infectious Disease"/>
            <person name="Wu L."/>
            <person name="Ma J."/>
        </authorList>
    </citation>
    <scope>NUCLEOTIDE SEQUENCE [LARGE SCALE GENOMIC DNA]</scope>
    <source>
        <strain evidence="19">KACC 12507</strain>
    </source>
</reference>
<evidence type="ECO:0000256" key="6">
    <source>
        <dbReference type="ARBA" id="ARBA00022723"/>
    </source>
</evidence>
<evidence type="ECO:0000259" key="17">
    <source>
        <dbReference type="SMART" id="SM00382"/>
    </source>
</evidence>
<gene>
    <name evidence="14 18" type="primary">ftsH</name>
    <name evidence="18" type="ORF">ACFO4O_02805</name>
</gene>
<dbReference type="SUPFAM" id="SSF140990">
    <property type="entry name" value="FtsH protease domain-like"/>
    <property type="match status" value="1"/>
</dbReference>
<dbReference type="InterPro" id="IPR037219">
    <property type="entry name" value="Peptidase_M41-like"/>
</dbReference>
<keyword evidence="12 14" id="KW-0482">Metalloprotease</keyword>
<keyword evidence="13 14" id="KW-0472">Membrane</keyword>
<organism evidence="18 19">
    <name type="scientific">Glaciecola siphonariae</name>
    <dbReference type="NCBI Taxonomy" id="521012"/>
    <lineage>
        <taxon>Bacteria</taxon>
        <taxon>Pseudomonadati</taxon>
        <taxon>Pseudomonadota</taxon>
        <taxon>Gammaproteobacteria</taxon>
        <taxon>Alteromonadales</taxon>
        <taxon>Alteromonadaceae</taxon>
        <taxon>Glaciecola</taxon>
    </lineage>
</organism>
<dbReference type="InterPro" id="IPR003593">
    <property type="entry name" value="AAA+_ATPase"/>
</dbReference>
<proteinExistence type="inferred from homology"/>
<keyword evidence="11 14" id="KW-1133">Transmembrane helix</keyword>
<evidence type="ECO:0000256" key="11">
    <source>
        <dbReference type="ARBA" id="ARBA00022989"/>
    </source>
</evidence>
<feature type="binding site" evidence="14">
    <location>
        <position position="417"/>
    </location>
    <ligand>
        <name>Zn(2+)</name>
        <dbReference type="ChEBI" id="CHEBI:29105"/>
        <note>catalytic</note>
    </ligand>
</feature>
<dbReference type="Gene3D" id="3.40.50.300">
    <property type="entry name" value="P-loop containing nucleotide triphosphate hydrolases"/>
    <property type="match status" value="1"/>
</dbReference>
<feature type="binding site" evidence="14">
    <location>
        <position position="495"/>
    </location>
    <ligand>
        <name>Zn(2+)</name>
        <dbReference type="ChEBI" id="CHEBI:29105"/>
        <note>catalytic</note>
    </ligand>
</feature>
<keyword evidence="6 14" id="KW-0479">Metal-binding</keyword>
<feature type="transmembrane region" description="Helical" evidence="14">
    <location>
        <begin position="101"/>
        <end position="122"/>
    </location>
</feature>
<dbReference type="GO" id="GO:0008237">
    <property type="term" value="F:metallopeptidase activity"/>
    <property type="evidence" value="ECO:0007669"/>
    <property type="project" value="UniProtKB-KW"/>
</dbReference>
<dbReference type="Pfam" id="PF06480">
    <property type="entry name" value="FtsH_ext"/>
    <property type="match status" value="1"/>
</dbReference>
<sequence>MSDMAKNLILWLFIAVVLMMVFKNFSGQQSVSPQTDYTTFLAEVQRGDIREVTISQNEIKGVKRNGEPFVTYIPYRDDQLMSDLAKNDVKAFGQAPEQPNWLAQIFISWFPMLLLIGVWIFFMRQMQGGGGRGAMSFGKSKARLLSEDQIKTTFADVAGCDEAKEDVSELVDFLRDPSKFQKLGGKIPKGVLMVGPPGTGKTLLAKAIAGEAKVPFFTISGSDFVEMFVGVGASRVRDMFEQAKKSSPCIIFIDEIDAVGRQRGAGLGGGHDEREQTLNQMLVEMDGFEGHEGIIVIAATNRPDVLDPALLRPGRFDRQVVVGLPDIRGREQILKVHMRKVPIDDDVQPAVIARGTPGFSGADLANLVNEAALFAARTNRRVVSMEEFDKAKDKIMMGAERKSMVMTEEEKTMTAYHEAGHAIVGRLVPEHDPVYKVSIIPRGRALGVTMYLPEQDRVSYTKRHLESMISSLYGGRLAEEIIYGEDMVTTGASNDIERATDIAKKMVTQWGLSSKLGAQLYAEEEGEVFLGRSVSKSASVSDETARAIDAEIKSLIDRNYKRAEQMLRDNMDILHAMKDALMKYETIDARQIDDLMARREVRQPADWDKDNRSDSTPPSGGAKLDVGRQDEPKADGEGETNPSS</sequence>
<comment type="function">
    <text evidence="14">Acts as a processive, ATP-dependent zinc metallopeptidase for both cytoplasmic and membrane proteins. Plays a role in the quality control of integral membrane proteins.</text>
</comment>
<evidence type="ECO:0000256" key="9">
    <source>
        <dbReference type="ARBA" id="ARBA00022833"/>
    </source>
</evidence>
<comment type="cofactor">
    <cofactor evidence="14">
        <name>Zn(2+)</name>
        <dbReference type="ChEBI" id="CHEBI:29105"/>
    </cofactor>
    <text evidence="14">Binds 1 zinc ion per subunit.</text>
</comment>
<feature type="binding site" evidence="14">
    <location>
        <position position="421"/>
    </location>
    <ligand>
        <name>Zn(2+)</name>
        <dbReference type="ChEBI" id="CHEBI:29105"/>
        <note>catalytic</note>
    </ligand>
</feature>
<dbReference type="SMART" id="SM00382">
    <property type="entry name" value="AAA"/>
    <property type="match status" value="1"/>
</dbReference>
<keyword evidence="19" id="KW-1185">Reference proteome</keyword>
<keyword evidence="3 14" id="KW-1003">Cell membrane</keyword>
<accession>A0ABV9LTW3</accession>
<dbReference type="Pfam" id="PF17862">
    <property type="entry name" value="AAA_lid_3"/>
    <property type="match status" value="1"/>
</dbReference>
<dbReference type="InterPro" id="IPR011546">
    <property type="entry name" value="Pept_M41_FtsH_extracell"/>
</dbReference>
<comment type="similarity">
    <text evidence="2 14">In the C-terminal section; belongs to the peptidase M41 family.</text>
</comment>
<dbReference type="Pfam" id="PF00004">
    <property type="entry name" value="AAA"/>
    <property type="match status" value="1"/>
</dbReference>
<evidence type="ECO:0000256" key="12">
    <source>
        <dbReference type="ARBA" id="ARBA00023049"/>
    </source>
</evidence>
<comment type="subcellular location">
    <subcellularLocation>
        <location evidence="14">Cell membrane</location>
        <topology evidence="14">Multi-pass membrane protein</topology>
        <orientation evidence="14">Cytoplasmic side</orientation>
    </subcellularLocation>
    <subcellularLocation>
        <location evidence="1">Membrane</location>
    </subcellularLocation>
</comment>
<evidence type="ECO:0000256" key="10">
    <source>
        <dbReference type="ARBA" id="ARBA00022840"/>
    </source>
</evidence>
<evidence type="ECO:0000313" key="19">
    <source>
        <dbReference type="Proteomes" id="UP001595897"/>
    </source>
</evidence>
<comment type="caution">
    <text evidence="14">Lacks conserved residue(s) required for the propagation of feature annotation.</text>
</comment>
<dbReference type="InterPro" id="IPR041569">
    <property type="entry name" value="AAA_lid_3"/>
</dbReference>
<dbReference type="PROSITE" id="PS00674">
    <property type="entry name" value="AAA"/>
    <property type="match status" value="1"/>
</dbReference>
<comment type="subunit">
    <text evidence="14">Homohexamer.</text>
</comment>
<evidence type="ECO:0000256" key="1">
    <source>
        <dbReference type="ARBA" id="ARBA00004370"/>
    </source>
</evidence>
<protein>
    <recommendedName>
        <fullName evidence="14">ATP-dependent zinc metalloprotease FtsH</fullName>
        <ecNumber evidence="14">3.4.24.-</ecNumber>
    </recommendedName>
</protein>
<feature type="active site" evidence="14">
    <location>
        <position position="418"/>
    </location>
</feature>
<keyword evidence="5 14" id="KW-0812">Transmembrane</keyword>
<dbReference type="PANTHER" id="PTHR23076">
    <property type="entry name" value="METALLOPROTEASE M41 FTSH"/>
    <property type="match status" value="1"/>
</dbReference>
<dbReference type="InterPro" id="IPR000642">
    <property type="entry name" value="Peptidase_M41"/>
</dbReference>
<evidence type="ECO:0000256" key="15">
    <source>
        <dbReference type="RuleBase" id="RU003651"/>
    </source>
</evidence>
<dbReference type="InterPro" id="IPR027417">
    <property type="entry name" value="P-loop_NTPase"/>
</dbReference>
<evidence type="ECO:0000256" key="8">
    <source>
        <dbReference type="ARBA" id="ARBA00022801"/>
    </source>
</evidence>
<dbReference type="NCBIfam" id="NF008004">
    <property type="entry name" value="PRK10733.1"/>
    <property type="match status" value="1"/>
</dbReference>
<dbReference type="Gene3D" id="1.10.8.60">
    <property type="match status" value="1"/>
</dbReference>
<dbReference type="Gene3D" id="3.30.720.210">
    <property type="match status" value="1"/>
</dbReference>
<dbReference type="InterPro" id="IPR003959">
    <property type="entry name" value="ATPase_AAA_core"/>
</dbReference>